<keyword evidence="1" id="KW-0677">Repeat</keyword>
<gene>
    <name evidence="5" type="ORF">BKCO1_3000160</name>
</gene>
<dbReference type="Pfam" id="PF24883">
    <property type="entry name" value="NPHP3_N"/>
    <property type="match status" value="1"/>
</dbReference>
<feature type="compositionally biased region" description="Low complexity" evidence="2">
    <location>
        <begin position="241"/>
        <end position="251"/>
    </location>
</feature>
<dbReference type="PANTHER" id="PTHR10039">
    <property type="entry name" value="AMELOGENIN"/>
    <property type="match status" value="1"/>
</dbReference>
<dbReference type="PANTHER" id="PTHR10039:SF5">
    <property type="entry name" value="NACHT DOMAIN-CONTAINING PROTEIN"/>
    <property type="match status" value="1"/>
</dbReference>
<sequence>MDPITVLNLAGNVAQFIDLGCKMYSMGSELYRSASGHLVEDAQLQSACESLELLTSQKVSTISIGAPTGQQVLSEAEQELLKIAGECQTLTKELQQVFAPLKVEEGKTENSHVSKTFARTSTSTIQKRLRVVRTVLRRLKKSGEIDQLSKRLDGLRSRLATCLLYLVHDEQSTTHVSLQAMAADQRNRQTHTMTEIQHLNAQNLEILQQLTSLQRATSSMAKTLSRTPPHHPRRLPRGDPGRSQAQAQAQAGLDKISSQLLAWIQQSEETAAHQRLLRSLHHPSLATRHAAIPDAQAHTFEWVFSAPPSSPNSSPNPPTTFPAWLAHPHPTAPFWIAGKPGSGKSTLMKFLHNHPQTAAGLRAWARSGDAHTKTDNTNDDNDENVPTIITAAFFFTKAGSSPLQRSPEGLLRALLSEVLLSARGELGARLARVAFPERWEEALIAGSATATAMWTWTREELLEGWRRVGRASGVFLWVHLVVNSLLDGLRNEDRLSDLERRLRLLPISLEEYFLHMWNNLGDAYQQQAARTLCVALAADRPLTLMTYSMLDEEEDGFSIKWEPRPMTQDELIHRHQVIQKRLNARCKDLLEVKACWTGKQTFPPRSQRSPENEASAREFFAYRVELLHRTVVEFLTSDEMQERLRAQLPADFNPWKQLCHAYLGQIKRVSTTPRNVFHNGPMSSLVEDLVDCVRKIATGPEHRQEHIQLMLELRKVMGECEDETATKASVLLLPALGAEQNSTGSLELDFLVYCVRKGLIVFVQDQLQHEFRSITPQDCSLLIRASLHLSESSSSTGIPDPAMLLLLLEHVDPSQRTSLQAIWNEFLSEAASRWEEYLISTRIVTSQIINILLDAGLDGVEPGTSQILPWPDVLLMSRSNWTSGSERLCELICSAIDKLLSRGTDVNAVYKDGTLWEHFVGNMADRSIDVQIRRRLHGSLRVFVERGADSKIRWRRDGIGAACQGEVVELLLKVYSDAELAQIGLCRENRSARGAGRLGDSEPRKSGGFGLAGSMWSAWSTWFGPHAA</sequence>
<evidence type="ECO:0000313" key="5">
    <source>
        <dbReference type="EMBL" id="OJD39079.1"/>
    </source>
</evidence>
<dbReference type="InterPro" id="IPR056884">
    <property type="entry name" value="NPHP3-like_N"/>
</dbReference>
<dbReference type="Proteomes" id="UP000183809">
    <property type="component" value="Unassembled WGS sequence"/>
</dbReference>
<dbReference type="Pfam" id="PF25053">
    <property type="entry name" value="DUF7791"/>
    <property type="match status" value="1"/>
</dbReference>
<dbReference type="RefSeq" id="XP_020134690.1">
    <property type="nucleotide sequence ID" value="XM_020274053.1"/>
</dbReference>
<dbReference type="OrthoDB" id="443402at2759"/>
<evidence type="ECO:0000259" key="3">
    <source>
        <dbReference type="Pfam" id="PF24883"/>
    </source>
</evidence>
<organism evidence="5 6">
    <name type="scientific">Diplodia corticola</name>
    <dbReference type="NCBI Taxonomy" id="236234"/>
    <lineage>
        <taxon>Eukaryota</taxon>
        <taxon>Fungi</taxon>
        <taxon>Dikarya</taxon>
        <taxon>Ascomycota</taxon>
        <taxon>Pezizomycotina</taxon>
        <taxon>Dothideomycetes</taxon>
        <taxon>Dothideomycetes incertae sedis</taxon>
        <taxon>Botryosphaeriales</taxon>
        <taxon>Botryosphaeriaceae</taxon>
        <taxon>Diplodia</taxon>
    </lineage>
</organism>
<name>A0A1J9SF86_9PEZI</name>
<dbReference type="AlphaFoldDB" id="A0A1J9SF86"/>
<proteinExistence type="predicted"/>
<evidence type="ECO:0000256" key="1">
    <source>
        <dbReference type="ARBA" id="ARBA00022737"/>
    </source>
</evidence>
<evidence type="ECO:0000259" key="4">
    <source>
        <dbReference type="Pfam" id="PF25053"/>
    </source>
</evidence>
<protein>
    <submittedName>
        <fullName evidence="5">Small s protein</fullName>
    </submittedName>
</protein>
<dbReference type="GeneID" id="31014314"/>
<keyword evidence="6" id="KW-1185">Reference proteome</keyword>
<evidence type="ECO:0000313" key="6">
    <source>
        <dbReference type="Proteomes" id="UP000183809"/>
    </source>
</evidence>
<comment type="caution">
    <text evidence="5">The sequence shown here is derived from an EMBL/GenBank/DDBJ whole genome shotgun (WGS) entry which is preliminary data.</text>
</comment>
<feature type="region of interest" description="Disordered" evidence="2">
    <location>
        <begin position="217"/>
        <end position="251"/>
    </location>
</feature>
<reference evidence="5 6" key="1">
    <citation type="submission" date="2016-10" db="EMBL/GenBank/DDBJ databases">
        <title>Proteomics and genomics reveal pathogen-plant mechanisms compatible with a hemibiotrophic lifestyle of Diplodia corticola.</title>
        <authorList>
            <person name="Fernandes I."/>
            <person name="De Jonge R."/>
            <person name="Van De Peer Y."/>
            <person name="Devreese B."/>
            <person name="Alves A."/>
            <person name="Esteves A.C."/>
        </authorList>
    </citation>
    <scope>NUCLEOTIDE SEQUENCE [LARGE SCALE GENOMIC DNA]</scope>
    <source>
        <strain evidence="5 6">CBS 112549</strain>
    </source>
</reference>
<dbReference type="InterPro" id="IPR056693">
    <property type="entry name" value="DUF7791"/>
</dbReference>
<evidence type="ECO:0000256" key="2">
    <source>
        <dbReference type="SAM" id="MobiDB-lite"/>
    </source>
</evidence>
<feature type="domain" description="DUF7791" evidence="4">
    <location>
        <begin position="523"/>
        <end position="672"/>
    </location>
</feature>
<dbReference type="STRING" id="236234.A0A1J9SF86"/>
<dbReference type="EMBL" id="MNUE01000003">
    <property type="protein sequence ID" value="OJD39079.1"/>
    <property type="molecule type" value="Genomic_DNA"/>
</dbReference>
<feature type="domain" description="Nephrocystin 3-like N-terminal" evidence="3">
    <location>
        <begin position="320"/>
        <end position="420"/>
    </location>
</feature>
<accession>A0A1J9SF86</accession>